<organism evidence="10">
    <name type="scientific">Pyricularia oryzae (strain Y34)</name>
    <name type="common">Rice blast fungus</name>
    <name type="synonym">Magnaporthe oryzae</name>
    <dbReference type="NCBI Taxonomy" id="1143189"/>
    <lineage>
        <taxon>Eukaryota</taxon>
        <taxon>Fungi</taxon>
        <taxon>Dikarya</taxon>
        <taxon>Ascomycota</taxon>
        <taxon>Pezizomycotina</taxon>
        <taxon>Sordariomycetes</taxon>
        <taxon>Sordariomycetidae</taxon>
        <taxon>Magnaporthales</taxon>
        <taxon>Pyriculariaceae</taxon>
        <taxon>Pyricularia</taxon>
    </lineage>
</organism>
<dbReference type="GO" id="GO:0008270">
    <property type="term" value="F:zinc ion binding"/>
    <property type="evidence" value="ECO:0007669"/>
    <property type="project" value="UniProtKB-KW"/>
</dbReference>
<dbReference type="GO" id="GO:0005634">
    <property type="term" value="C:nucleus"/>
    <property type="evidence" value="ECO:0007669"/>
    <property type="project" value="UniProtKB-SubCell"/>
</dbReference>
<comment type="subcellular location">
    <subcellularLocation>
        <location evidence="1">Nucleus</location>
    </subcellularLocation>
</comment>
<dbReference type="SMART" id="SM00355">
    <property type="entry name" value="ZnF_C2H2"/>
    <property type="match status" value="4"/>
</dbReference>
<name>A0AA97NZE2_PYRO3</name>
<dbReference type="EMBL" id="JH793994">
    <property type="protein sequence ID" value="ELQ39108.1"/>
    <property type="molecule type" value="Genomic_DNA"/>
</dbReference>
<feature type="region of interest" description="Disordered" evidence="8">
    <location>
        <begin position="355"/>
        <end position="384"/>
    </location>
</feature>
<feature type="compositionally biased region" description="Polar residues" evidence="8">
    <location>
        <begin position="85"/>
        <end position="101"/>
    </location>
</feature>
<gene>
    <name evidence="10" type="ORF">OOU_Y34scaffold00514g25</name>
</gene>
<dbReference type="InterPro" id="IPR036236">
    <property type="entry name" value="Znf_C2H2_sf"/>
</dbReference>
<sequence>MSTMQPPPNHRSTWSHHVNPHHHVNTDTDYNMQMHMQSHSYAAHVPLQRPGLSQQMTYHASAGPSFPSGPSFGHDIKLAPLALPSTPSRGQSPASIHSQSLRRPMAVGGSRTAPRRESPELKATPISPAGSGRDMIASGSPDNAAGGRLMNVLMKKMEEKGQDSKPTETENREAQYTAKGKKKTIVCPFEGCGHRCAQQGQLETHMRKHTGSKPFKCRFCSFRASQRGNLNLPLQQGHENTHTGARPYACDKCDKKFPTKGNLHNHSKTHDATRYSCPLDTCKRSYSNTNNLKTHLEKNHADAIADLIAKVNSPNSLSEAEKKLCASFFKNHRALNRGIKGRGQGVRVERVHHDPREAAAKVSRSPNMSQPNSSSNSSYSVNPAPDMQFYHGHMQQQLPSVSMFHSHGFPASYLETPQPTYNYQPARSYGHVGTEMPGPSNMCFDGMPQVGMQFHGMPGTNGTTSPSSSSSDSVSSEGYSDVGSPGSEFVFAGQRH</sequence>
<dbReference type="FunFam" id="3.30.160.60:FF:000690">
    <property type="entry name" value="Zinc finger protein 354C"/>
    <property type="match status" value="1"/>
</dbReference>
<evidence type="ECO:0000256" key="4">
    <source>
        <dbReference type="ARBA" id="ARBA00022771"/>
    </source>
</evidence>
<feature type="domain" description="C2H2-type" evidence="9">
    <location>
        <begin position="248"/>
        <end position="275"/>
    </location>
</feature>
<dbReference type="GO" id="GO:0000981">
    <property type="term" value="F:DNA-binding transcription factor activity, RNA polymerase II-specific"/>
    <property type="evidence" value="ECO:0007669"/>
    <property type="project" value="TreeGrafter"/>
</dbReference>
<keyword evidence="6" id="KW-0539">Nucleus</keyword>
<feature type="domain" description="C2H2-type" evidence="9">
    <location>
        <begin position="275"/>
        <end position="305"/>
    </location>
</feature>
<dbReference type="Pfam" id="PF00096">
    <property type="entry name" value="zf-C2H2"/>
    <property type="match status" value="3"/>
</dbReference>
<dbReference type="AlphaFoldDB" id="A0AA97NZE2"/>
<keyword evidence="3" id="KW-0677">Repeat</keyword>
<dbReference type="SUPFAM" id="SSF57667">
    <property type="entry name" value="beta-beta-alpha zinc fingers"/>
    <property type="match status" value="2"/>
</dbReference>
<dbReference type="Proteomes" id="UP000011086">
    <property type="component" value="Unassembled WGS sequence"/>
</dbReference>
<dbReference type="PROSITE" id="PS50157">
    <property type="entry name" value="ZINC_FINGER_C2H2_2"/>
    <property type="match status" value="3"/>
</dbReference>
<accession>A0AA97NZE2</accession>
<evidence type="ECO:0000256" key="6">
    <source>
        <dbReference type="ARBA" id="ARBA00023242"/>
    </source>
</evidence>
<dbReference type="PROSITE" id="PS00028">
    <property type="entry name" value="ZINC_FINGER_C2H2_1"/>
    <property type="match status" value="3"/>
</dbReference>
<evidence type="ECO:0000256" key="8">
    <source>
        <dbReference type="SAM" id="MobiDB-lite"/>
    </source>
</evidence>
<evidence type="ECO:0000313" key="10">
    <source>
        <dbReference type="EMBL" id="ELQ39108.1"/>
    </source>
</evidence>
<protein>
    <recommendedName>
        <fullName evidence="9">C2H2-type domain-containing protein</fullName>
    </recommendedName>
</protein>
<feature type="region of interest" description="Disordered" evidence="8">
    <location>
        <begin position="1"/>
        <end position="27"/>
    </location>
</feature>
<feature type="domain" description="C2H2-type" evidence="9">
    <location>
        <begin position="185"/>
        <end position="214"/>
    </location>
</feature>
<feature type="region of interest" description="Disordered" evidence="8">
    <location>
        <begin position="58"/>
        <end position="145"/>
    </location>
</feature>
<evidence type="ECO:0000256" key="2">
    <source>
        <dbReference type="ARBA" id="ARBA00022723"/>
    </source>
</evidence>
<feature type="compositionally biased region" description="Low complexity" evidence="8">
    <location>
        <begin position="465"/>
        <end position="484"/>
    </location>
</feature>
<evidence type="ECO:0000256" key="5">
    <source>
        <dbReference type="ARBA" id="ARBA00022833"/>
    </source>
</evidence>
<feature type="compositionally biased region" description="Low complexity" evidence="8">
    <location>
        <begin position="60"/>
        <end position="73"/>
    </location>
</feature>
<keyword evidence="2" id="KW-0479">Metal-binding</keyword>
<evidence type="ECO:0000256" key="7">
    <source>
        <dbReference type="PROSITE-ProRule" id="PRU00042"/>
    </source>
</evidence>
<keyword evidence="4 7" id="KW-0863">Zinc-finger</keyword>
<evidence type="ECO:0000256" key="1">
    <source>
        <dbReference type="ARBA" id="ARBA00004123"/>
    </source>
</evidence>
<dbReference type="PANTHER" id="PTHR24394:SF29">
    <property type="entry name" value="MYONEURIN"/>
    <property type="match status" value="1"/>
</dbReference>
<feature type="compositionally biased region" description="Low complexity" evidence="8">
    <location>
        <begin position="363"/>
        <end position="384"/>
    </location>
</feature>
<dbReference type="Gene3D" id="3.30.160.60">
    <property type="entry name" value="Classic Zinc Finger"/>
    <property type="match status" value="3"/>
</dbReference>
<evidence type="ECO:0000259" key="9">
    <source>
        <dbReference type="PROSITE" id="PS50157"/>
    </source>
</evidence>
<keyword evidence="5" id="KW-0862">Zinc</keyword>
<feature type="region of interest" description="Disordered" evidence="8">
    <location>
        <begin position="455"/>
        <end position="496"/>
    </location>
</feature>
<dbReference type="InterPro" id="IPR013087">
    <property type="entry name" value="Znf_C2H2_type"/>
</dbReference>
<reference evidence="10" key="1">
    <citation type="journal article" date="2012" name="PLoS Genet.">
        <title>Comparative analysis of the genomes of two field isolates of the rice blast fungus Magnaporthe oryzae.</title>
        <authorList>
            <person name="Xue M."/>
            <person name="Yang J."/>
            <person name="Li Z."/>
            <person name="Hu S."/>
            <person name="Yao N."/>
            <person name="Dean R.A."/>
            <person name="Zhao W."/>
            <person name="Shen M."/>
            <person name="Zhang H."/>
            <person name="Li C."/>
            <person name="Liu L."/>
            <person name="Cao L."/>
            <person name="Xu X."/>
            <person name="Xing Y."/>
            <person name="Hsiang T."/>
            <person name="Zhang Z."/>
            <person name="Xu J.R."/>
            <person name="Peng Y.L."/>
        </authorList>
    </citation>
    <scope>NUCLEOTIDE SEQUENCE</scope>
    <source>
        <strain evidence="10">Y34</strain>
    </source>
</reference>
<evidence type="ECO:0000256" key="3">
    <source>
        <dbReference type="ARBA" id="ARBA00022737"/>
    </source>
</evidence>
<proteinExistence type="predicted"/>
<dbReference type="PANTHER" id="PTHR24394">
    <property type="entry name" value="ZINC FINGER PROTEIN"/>
    <property type="match status" value="1"/>
</dbReference>